<proteinExistence type="predicted"/>
<dbReference type="PANTHER" id="PTHR22777">
    <property type="entry name" value="HEMOLYSIN-RELATED"/>
    <property type="match status" value="1"/>
</dbReference>
<feature type="domain" description="CBS" evidence="9">
    <location>
        <begin position="270"/>
        <end position="329"/>
    </location>
</feature>
<dbReference type="GO" id="GO:0005886">
    <property type="term" value="C:plasma membrane"/>
    <property type="evidence" value="ECO:0007669"/>
    <property type="project" value="TreeGrafter"/>
</dbReference>
<evidence type="ECO:0000256" key="8">
    <source>
        <dbReference type="SAM" id="Phobius"/>
    </source>
</evidence>
<dbReference type="PaxDb" id="289377-HL41_03335"/>
<dbReference type="STRING" id="289377.HL41_03335"/>
<dbReference type="InterPro" id="IPR036318">
    <property type="entry name" value="FAD-bd_PCMH-like_sf"/>
</dbReference>
<feature type="transmembrane region" description="Helical" evidence="8">
    <location>
        <begin position="56"/>
        <end position="75"/>
    </location>
</feature>
<evidence type="ECO:0000256" key="3">
    <source>
        <dbReference type="ARBA" id="ARBA00022737"/>
    </source>
</evidence>
<accession>A0A075WYZ6</accession>
<dbReference type="Pfam" id="PF00571">
    <property type="entry name" value="CBS"/>
    <property type="match status" value="1"/>
</dbReference>
<feature type="transmembrane region" description="Helical" evidence="8">
    <location>
        <begin position="118"/>
        <end position="136"/>
    </location>
</feature>
<dbReference type="KEGG" id="tcm:HL41_03335"/>
<keyword evidence="4 8" id="KW-1133">Transmembrane helix</keyword>
<evidence type="ECO:0000256" key="5">
    <source>
        <dbReference type="ARBA" id="ARBA00023122"/>
    </source>
</evidence>
<dbReference type="RefSeq" id="WP_038062909.1">
    <property type="nucleotide sequence ID" value="NZ_CP008796.1"/>
</dbReference>
<dbReference type="Gene3D" id="3.30.465.10">
    <property type="match status" value="1"/>
</dbReference>
<evidence type="ECO:0000313" key="10">
    <source>
        <dbReference type="EMBL" id="AIH03892.1"/>
    </source>
</evidence>
<dbReference type="InterPro" id="IPR016169">
    <property type="entry name" value="FAD-bd_PCMH_sub2"/>
</dbReference>
<keyword evidence="11" id="KW-1185">Reference proteome</keyword>
<dbReference type="PROSITE" id="PS51371">
    <property type="entry name" value="CBS"/>
    <property type="match status" value="1"/>
</dbReference>
<dbReference type="Proteomes" id="UP000028481">
    <property type="component" value="Chromosome"/>
</dbReference>
<dbReference type="InterPro" id="IPR005170">
    <property type="entry name" value="Transptr-assoc_dom"/>
</dbReference>
<dbReference type="Pfam" id="PF01595">
    <property type="entry name" value="CNNM"/>
    <property type="match status" value="1"/>
</dbReference>
<keyword evidence="3" id="KW-0677">Repeat</keyword>
<dbReference type="SUPFAM" id="SSF56176">
    <property type="entry name" value="FAD-binding/transporter-associated domain-like"/>
    <property type="match status" value="1"/>
</dbReference>
<evidence type="ECO:0000259" key="9">
    <source>
        <dbReference type="PROSITE" id="PS51371"/>
    </source>
</evidence>
<dbReference type="SUPFAM" id="SSF54631">
    <property type="entry name" value="CBS-domain pair"/>
    <property type="match status" value="1"/>
</dbReference>
<dbReference type="Pfam" id="PF03471">
    <property type="entry name" value="CorC_HlyC"/>
    <property type="match status" value="1"/>
</dbReference>
<protein>
    <recommendedName>
        <fullName evidence="9">CBS domain-containing protein</fullName>
    </recommendedName>
</protein>
<dbReference type="AlphaFoldDB" id="A0A075WYZ6"/>
<keyword evidence="6 8" id="KW-0472">Membrane</keyword>
<keyword evidence="5 7" id="KW-0129">CBS domain</keyword>
<feature type="transmembrane region" description="Helical" evidence="8">
    <location>
        <begin position="87"/>
        <end position="106"/>
    </location>
</feature>
<organism evidence="10 11">
    <name type="scientific">Thermodesulfobacterium commune DSM 2178</name>
    <dbReference type="NCBI Taxonomy" id="289377"/>
    <lineage>
        <taxon>Bacteria</taxon>
        <taxon>Pseudomonadati</taxon>
        <taxon>Thermodesulfobacteriota</taxon>
        <taxon>Thermodesulfobacteria</taxon>
        <taxon>Thermodesulfobacteriales</taxon>
        <taxon>Thermodesulfobacteriaceae</taxon>
        <taxon>Thermodesulfobacterium</taxon>
    </lineage>
</organism>
<evidence type="ECO:0000256" key="1">
    <source>
        <dbReference type="ARBA" id="ARBA00004141"/>
    </source>
</evidence>
<dbReference type="GO" id="GO:0050660">
    <property type="term" value="F:flavin adenine dinucleotide binding"/>
    <property type="evidence" value="ECO:0007669"/>
    <property type="project" value="InterPro"/>
</dbReference>
<evidence type="ECO:0000256" key="7">
    <source>
        <dbReference type="PROSITE-ProRule" id="PRU00703"/>
    </source>
</evidence>
<dbReference type="EMBL" id="CP008796">
    <property type="protein sequence ID" value="AIH03892.1"/>
    <property type="molecule type" value="Genomic_DNA"/>
</dbReference>
<name>A0A075WYZ6_9BACT</name>
<evidence type="ECO:0000256" key="2">
    <source>
        <dbReference type="ARBA" id="ARBA00022692"/>
    </source>
</evidence>
<evidence type="ECO:0000313" key="11">
    <source>
        <dbReference type="Proteomes" id="UP000028481"/>
    </source>
</evidence>
<dbReference type="InterPro" id="IPR046342">
    <property type="entry name" value="CBS_dom_sf"/>
</dbReference>
<evidence type="ECO:0000256" key="6">
    <source>
        <dbReference type="ARBA" id="ARBA00023136"/>
    </source>
</evidence>
<sequence>MIEFYFFLILFFLLTSMILTYSEAAIFSISRIELANLRISGVSQKLLDLLKRPEDLLVVLIAGNEIVDFFASFLGSKLFSSLFPDKGKAIAFFVLSFLMFWMGDFFPKVVGFKAKDWLITKVIYIIYTLYCIFWPVRKIYRFIYQSLEKMFPVEKIYSTTFSQVEQIIVYIIEKAYLQGKITEKEKIFIEGLFLSEKISVSAILTPRSEMVAFEDRYITLEFLEKIKYMPYNKFPVYEDSLDNIIGILYVKDIIQNFSPELLGKTKLSDLVRPVFYVPENFKVRDLIFEFQRKHLKIAIVVDEYGMVKGLVTLEDVLEVLFGEIYEQKEAKVDFIQKLGDQKWLVHGKVLMENLKSMLGLELEEEALKDIKILNGFLLSLFKEIPKEGQAIVYGGYRFTVKRVKGRKILWVEIEKIPQGEV</sequence>
<comment type="subcellular location">
    <subcellularLocation>
        <location evidence="1">Membrane</location>
        <topology evidence="1">Multi-pass membrane protein</topology>
    </subcellularLocation>
</comment>
<dbReference type="SMART" id="SM01091">
    <property type="entry name" value="CorC_HlyC"/>
    <property type="match status" value="1"/>
</dbReference>
<keyword evidence="2 8" id="KW-0812">Transmembrane</keyword>
<dbReference type="InterPro" id="IPR002550">
    <property type="entry name" value="CNNM"/>
</dbReference>
<reference evidence="10 11" key="1">
    <citation type="journal article" date="2015" name="Genome Announc.">
        <title>Genome Sequence of a Sulfate-Reducing Thermophilic Bacterium, Thermodesulfobacterium commune DSM 2178T (Phylum Thermodesulfobacteria).</title>
        <authorList>
            <person name="Bhatnagar S."/>
            <person name="Badger J.H."/>
            <person name="Madupu R."/>
            <person name="Khouri H.M."/>
            <person name="O'Connor E.M."/>
            <person name="Robb F.T."/>
            <person name="Ward N.L."/>
            <person name="Eisen J.A."/>
        </authorList>
    </citation>
    <scope>NUCLEOTIDE SEQUENCE [LARGE SCALE GENOMIC DNA]</scope>
    <source>
        <strain evidence="10 11">DSM 2178</strain>
    </source>
</reference>
<dbReference type="eggNOG" id="COG1253">
    <property type="taxonomic scope" value="Bacteria"/>
</dbReference>
<dbReference type="Gene3D" id="3.10.580.10">
    <property type="entry name" value="CBS-domain"/>
    <property type="match status" value="1"/>
</dbReference>
<gene>
    <name evidence="10" type="ORF">HL41_03335</name>
</gene>
<dbReference type="InterPro" id="IPR000644">
    <property type="entry name" value="CBS_dom"/>
</dbReference>
<dbReference type="HOGENOM" id="CLU_015237_4_1_0"/>
<dbReference type="PANTHER" id="PTHR22777:SF17">
    <property type="entry name" value="UPF0053 PROTEIN SLL0260"/>
    <property type="match status" value="1"/>
</dbReference>
<dbReference type="InterPro" id="IPR044751">
    <property type="entry name" value="Ion_transp-like_CBS"/>
</dbReference>
<dbReference type="CDD" id="cd04590">
    <property type="entry name" value="CBS_pair_CorC_HlyC_assoc"/>
    <property type="match status" value="1"/>
</dbReference>
<evidence type="ECO:0000256" key="4">
    <source>
        <dbReference type="ARBA" id="ARBA00022989"/>
    </source>
</evidence>